<dbReference type="GO" id="GO:0003841">
    <property type="term" value="F:1-acylglycerol-3-phosphate O-acyltransferase activity"/>
    <property type="evidence" value="ECO:0007669"/>
    <property type="project" value="TreeGrafter"/>
</dbReference>
<evidence type="ECO:0000313" key="4">
    <source>
        <dbReference type="EMBL" id="RDY21700.1"/>
    </source>
</evidence>
<evidence type="ECO:0000313" key="6">
    <source>
        <dbReference type="Proteomes" id="UP000093352"/>
    </source>
</evidence>
<dbReference type="PANTHER" id="PTHR10434">
    <property type="entry name" value="1-ACYL-SN-GLYCEROL-3-PHOSPHATE ACYLTRANSFERASE"/>
    <property type="match status" value="1"/>
</dbReference>
<dbReference type="CDD" id="cd07989">
    <property type="entry name" value="LPLAT_AGPAT-like"/>
    <property type="match status" value="1"/>
</dbReference>
<dbReference type="Proteomes" id="UP000319424">
    <property type="component" value="Unassembled WGS sequence"/>
</dbReference>
<reference evidence="4 6" key="1">
    <citation type="journal article" date="2016" name="Genome Announc.">
        <title>Draft Genome Sequence of Criibacterium bergeronii gen. nov., sp. nov., Strain CCRI-22567T, Isolated from a Vaginal Sample from a Woman with Bacterial Vaginosis.</title>
        <authorList>
            <person name="Maheux A.F."/>
            <person name="Berube E."/>
            <person name="Boudreau D.K."/>
            <person name="Raymond F."/>
            <person name="Corbeil J."/>
            <person name="Roy P.H."/>
            <person name="Boissinot M."/>
            <person name="Omar R.F."/>
        </authorList>
    </citation>
    <scope>NUCLEOTIDE SEQUENCE [LARGE SCALE GENOMIC DNA]</scope>
    <source>
        <strain evidence="4 6">CCRI-22567</strain>
    </source>
</reference>
<sequence>MLYSIARFVLMVFVKIFFRVDVQGNNYIPSDKAYILACNHTSNFDVVVVMAKTKNRKIHFLAKKELFKNKIIAYLLEKAYTIPIDRQKNDMKALKRCLKVLKNNEVLGIFPQGTRVKQGQDEDAKLGIGMFAVTTNTPVIPVSIITEGYKPFSKIKIIYHEPYNVPLQIVEDRDKTRKLDNYKKVADEVMNIINLKQN</sequence>
<organism evidence="4 6">
    <name type="scientific">Criibacterium bergeronii</name>
    <dbReference type="NCBI Taxonomy" id="1871336"/>
    <lineage>
        <taxon>Bacteria</taxon>
        <taxon>Bacillati</taxon>
        <taxon>Bacillota</taxon>
        <taxon>Clostridia</taxon>
        <taxon>Peptostreptococcales</taxon>
        <taxon>Filifactoraceae</taxon>
        <taxon>Criibacterium</taxon>
    </lineage>
</organism>
<evidence type="ECO:0000256" key="1">
    <source>
        <dbReference type="ARBA" id="ARBA00022679"/>
    </source>
</evidence>
<dbReference type="Proteomes" id="UP000093352">
    <property type="component" value="Unassembled WGS sequence"/>
</dbReference>
<dbReference type="SMART" id="SM00563">
    <property type="entry name" value="PlsC"/>
    <property type="match status" value="1"/>
</dbReference>
<keyword evidence="6" id="KW-1185">Reference proteome</keyword>
<dbReference type="AlphaFoldDB" id="A0A371IMM0"/>
<name>A0A371IMM0_9FIRM</name>
<dbReference type="OrthoDB" id="9803035at2"/>
<evidence type="ECO:0000256" key="2">
    <source>
        <dbReference type="ARBA" id="ARBA00023315"/>
    </source>
</evidence>
<dbReference type="STRING" id="1871336.BBG48_00120"/>
<keyword evidence="2 4" id="KW-0012">Acyltransferase</keyword>
<accession>A0A371IMM0</accession>
<comment type="caution">
    <text evidence="4">The sequence shown here is derived from an EMBL/GenBank/DDBJ whole genome shotgun (WGS) entry which is preliminary data.</text>
</comment>
<dbReference type="GO" id="GO:0006654">
    <property type="term" value="P:phosphatidic acid biosynthetic process"/>
    <property type="evidence" value="ECO:0007669"/>
    <property type="project" value="TreeGrafter"/>
</dbReference>
<dbReference type="SUPFAM" id="SSF69593">
    <property type="entry name" value="Glycerol-3-phosphate (1)-acyltransferase"/>
    <property type="match status" value="1"/>
</dbReference>
<keyword evidence="1 4" id="KW-0808">Transferase</keyword>
<dbReference type="InterPro" id="IPR002123">
    <property type="entry name" value="Plipid/glycerol_acylTrfase"/>
</dbReference>
<proteinExistence type="predicted"/>
<protein>
    <submittedName>
        <fullName evidence="4">1-acyl-sn-glycerol-3-phosphate acyltransferase</fullName>
    </submittedName>
</protein>
<dbReference type="EMBL" id="MBEW02000005">
    <property type="protein sequence ID" value="RDY21700.1"/>
    <property type="molecule type" value="Genomic_DNA"/>
</dbReference>
<dbReference type="Pfam" id="PF01553">
    <property type="entry name" value="Acyltransferase"/>
    <property type="match status" value="1"/>
</dbReference>
<dbReference type="PANTHER" id="PTHR10434:SF40">
    <property type="entry name" value="1-ACYL-SN-GLYCEROL-3-PHOSPHATE ACYLTRANSFERASE"/>
    <property type="match status" value="1"/>
</dbReference>
<evidence type="ECO:0000259" key="3">
    <source>
        <dbReference type="SMART" id="SM00563"/>
    </source>
</evidence>
<evidence type="ECO:0000313" key="7">
    <source>
        <dbReference type="Proteomes" id="UP000319424"/>
    </source>
</evidence>
<reference evidence="4" key="2">
    <citation type="submission" date="2018-07" db="EMBL/GenBank/DDBJ databases">
        <authorList>
            <person name="Quirk P.G."/>
            <person name="Krulwich T.A."/>
        </authorList>
    </citation>
    <scope>NUCLEOTIDE SEQUENCE</scope>
    <source>
        <strain evidence="4">CCRI-22567</strain>
    </source>
</reference>
<dbReference type="RefSeq" id="WP_068911355.1">
    <property type="nucleotide sequence ID" value="NZ_MBEW02000005.1"/>
</dbReference>
<feature type="domain" description="Phospholipid/glycerol acyltransferase" evidence="3">
    <location>
        <begin position="34"/>
        <end position="147"/>
    </location>
</feature>
<evidence type="ECO:0000313" key="5">
    <source>
        <dbReference type="EMBL" id="TRW28608.1"/>
    </source>
</evidence>
<reference evidence="5 7" key="3">
    <citation type="submission" date="2019-07" db="EMBL/GenBank/DDBJ databases">
        <title>Criibacterium bergeronii gen. nov., sp. nov. isolated from human clinical samples.</title>
        <authorList>
            <person name="Maheux A.F."/>
            <person name="Boudreau D.K."/>
            <person name="Berube E."/>
            <person name="Brodeur S."/>
            <person name="Bernard K.A."/>
            <person name="Abed J.Y."/>
            <person name="Ducrey E."/>
            <person name="Guay E.F."/>
            <person name="Raymond F."/>
            <person name="Corbeil J."/>
            <person name="Domingo M.-C."/>
            <person name="Roy P.H."/>
            <person name="Boissinot M."/>
            <person name="Tocheva E.I."/>
            <person name="Omar R.F."/>
        </authorList>
    </citation>
    <scope>NUCLEOTIDE SEQUENCE [LARGE SCALE GENOMIC DNA]</scope>
    <source>
        <strain evidence="5 7">CCRI-24246</strain>
    </source>
</reference>
<gene>
    <name evidence="4" type="ORF">BBG48_003715</name>
    <name evidence="5" type="ORF">FL857_00550</name>
</gene>
<dbReference type="EMBL" id="VJXW01000001">
    <property type="protein sequence ID" value="TRW28608.1"/>
    <property type="molecule type" value="Genomic_DNA"/>
</dbReference>